<accession>A0A4C1W058</accession>
<reference evidence="1 2" key="1">
    <citation type="journal article" date="2019" name="Commun. Biol.">
        <title>The bagworm genome reveals a unique fibroin gene that provides high tensile strength.</title>
        <authorList>
            <person name="Kono N."/>
            <person name="Nakamura H."/>
            <person name="Ohtoshi R."/>
            <person name="Tomita M."/>
            <person name="Numata K."/>
            <person name="Arakawa K."/>
        </authorList>
    </citation>
    <scope>NUCLEOTIDE SEQUENCE [LARGE SCALE GENOMIC DNA]</scope>
</reference>
<sequence length="71" mass="7746">MRVGSRQWRCDRCVLCVKCLGKIDAETVRSESGVKEDVTIKSGKSPACDYIIQLHSLGRPATAVLAVVDLL</sequence>
<dbReference type="EMBL" id="BGZK01000444">
    <property type="protein sequence ID" value="GBP43889.1"/>
    <property type="molecule type" value="Genomic_DNA"/>
</dbReference>
<protein>
    <submittedName>
        <fullName evidence="1">Uncharacterized protein</fullName>
    </submittedName>
</protein>
<organism evidence="1 2">
    <name type="scientific">Eumeta variegata</name>
    <name type="common">Bagworm moth</name>
    <name type="synonym">Eumeta japonica</name>
    <dbReference type="NCBI Taxonomy" id="151549"/>
    <lineage>
        <taxon>Eukaryota</taxon>
        <taxon>Metazoa</taxon>
        <taxon>Ecdysozoa</taxon>
        <taxon>Arthropoda</taxon>
        <taxon>Hexapoda</taxon>
        <taxon>Insecta</taxon>
        <taxon>Pterygota</taxon>
        <taxon>Neoptera</taxon>
        <taxon>Endopterygota</taxon>
        <taxon>Lepidoptera</taxon>
        <taxon>Glossata</taxon>
        <taxon>Ditrysia</taxon>
        <taxon>Tineoidea</taxon>
        <taxon>Psychidae</taxon>
        <taxon>Oiketicinae</taxon>
        <taxon>Eumeta</taxon>
    </lineage>
</organism>
<evidence type="ECO:0000313" key="1">
    <source>
        <dbReference type="EMBL" id="GBP43889.1"/>
    </source>
</evidence>
<dbReference type="Proteomes" id="UP000299102">
    <property type="component" value="Unassembled WGS sequence"/>
</dbReference>
<proteinExistence type="predicted"/>
<comment type="caution">
    <text evidence="1">The sequence shown here is derived from an EMBL/GenBank/DDBJ whole genome shotgun (WGS) entry which is preliminary data.</text>
</comment>
<dbReference type="AlphaFoldDB" id="A0A4C1W058"/>
<gene>
    <name evidence="1" type="ORF">EVAR_41745_1</name>
</gene>
<evidence type="ECO:0000313" key="2">
    <source>
        <dbReference type="Proteomes" id="UP000299102"/>
    </source>
</evidence>
<keyword evidence="2" id="KW-1185">Reference proteome</keyword>
<name>A0A4C1W058_EUMVA</name>